<proteinExistence type="inferred from homology"/>
<organism evidence="10 11">
    <name type="scientific">Caldalkalibacillus horti</name>
    <dbReference type="NCBI Taxonomy" id="77523"/>
    <lineage>
        <taxon>Bacteria</taxon>
        <taxon>Bacillati</taxon>
        <taxon>Bacillota</taxon>
        <taxon>Bacilli</taxon>
        <taxon>Bacillales</taxon>
        <taxon>Bacillaceae</taxon>
        <taxon>Caldalkalibacillus</taxon>
    </lineage>
</organism>
<evidence type="ECO:0000256" key="6">
    <source>
        <dbReference type="ARBA" id="ARBA00038076"/>
    </source>
</evidence>
<dbReference type="EMBL" id="JAUSTY010000002">
    <property type="protein sequence ID" value="MDQ0164777.1"/>
    <property type="molecule type" value="Genomic_DNA"/>
</dbReference>
<dbReference type="InterPro" id="IPR003838">
    <property type="entry name" value="ABC3_permease_C"/>
</dbReference>
<evidence type="ECO:0000256" key="4">
    <source>
        <dbReference type="ARBA" id="ARBA00022989"/>
    </source>
</evidence>
<evidence type="ECO:0000259" key="8">
    <source>
        <dbReference type="Pfam" id="PF02687"/>
    </source>
</evidence>
<dbReference type="PANTHER" id="PTHR30572">
    <property type="entry name" value="MEMBRANE COMPONENT OF TRANSPORTER-RELATED"/>
    <property type="match status" value="1"/>
</dbReference>
<keyword evidence="5 7" id="KW-0472">Membrane</keyword>
<dbReference type="Pfam" id="PF02687">
    <property type="entry name" value="FtsX"/>
    <property type="match status" value="1"/>
</dbReference>
<feature type="transmembrane region" description="Helical" evidence="7">
    <location>
        <begin position="330"/>
        <end position="354"/>
    </location>
</feature>
<evidence type="ECO:0000256" key="5">
    <source>
        <dbReference type="ARBA" id="ARBA00023136"/>
    </source>
</evidence>
<sequence length="368" mass="41459">MTGFQQTLRNKTISMILILSFSLGLFFSAFLLGIGLQLLEDTKSREVLDLDQTVRMSPVSFEGRSIPILYSDVEKIVQQHSNVERIHLVEHKLNQTVLINENLVLGLSLAYVDSGFDQLFKDFIVSGVMLSNKSNETAECVVGQHISGEVNLIEDPVGKRININGNECEVVGVANHPQYNKSIFLPINLLSDEDVEKPMYYVIFSSLDSILESEFRSNILKQFGEYEIDYERSVQEQVISKSRNVYIVIFGISTIVLAFALLNIINIVYFRTIQLQKRWAIALALGARKSDLYLYKISEMLAYTVCASLIVFLALEIIESVVPPSFPFRSGLSILFILLGFSIIISAVSSLLMLRKIMNKPVREILKG</sequence>
<evidence type="ECO:0000259" key="9">
    <source>
        <dbReference type="Pfam" id="PF12704"/>
    </source>
</evidence>
<accession>A0ABT9VVC3</accession>
<dbReference type="Pfam" id="PF12704">
    <property type="entry name" value="MacB_PCD"/>
    <property type="match status" value="1"/>
</dbReference>
<dbReference type="PANTHER" id="PTHR30572:SF4">
    <property type="entry name" value="ABC TRANSPORTER PERMEASE YTRF"/>
    <property type="match status" value="1"/>
</dbReference>
<evidence type="ECO:0000256" key="3">
    <source>
        <dbReference type="ARBA" id="ARBA00022692"/>
    </source>
</evidence>
<dbReference type="InterPro" id="IPR025857">
    <property type="entry name" value="MacB_PCD"/>
</dbReference>
<feature type="transmembrane region" description="Helical" evidence="7">
    <location>
        <begin position="245"/>
        <end position="269"/>
    </location>
</feature>
<feature type="domain" description="ABC3 transporter permease C-terminal" evidence="8">
    <location>
        <begin position="252"/>
        <end position="361"/>
    </location>
</feature>
<evidence type="ECO:0000256" key="1">
    <source>
        <dbReference type="ARBA" id="ARBA00004651"/>
    </source>
</evidence>
<feature type="transmembrane region" description="Helical" evidence="7">
    <location>
        <begin position="12"/>
        <end position="36"/>
    </location>
</feature>
<protein>
    <submittedName>
        <fullName evidence="10">ABC-type antimicrobial peptide transport system permease subunit</fullName>
    </submittedName>
</protein>
<comment type="caution">
    <text evidence="10">The sequence shown here is derived from an EMBL/GenBank/DDBJ whole genome shotgun (WGS) entry which is preliminary data.</text>
</comment>
<feature type="transmembrane region" description="Helical" evidence="7">
    <location>
        <begin position="300"/>
        <end position="318"/>
    </location>
</feature>
<evidence type="ECO:0000256" key="2">
    <source>
        <dbReference type="ARBA" id="ARBA00022475"/>
    </source>
</evidence>
<name>A0ABT9VVC3_9BACI</name>
<keyword evidence="3 7" id="KW-0812">Transmembrane</keyword>
<keyword evidence="11" id="KW-1185">Reference proteome</keyword>
<dbReference type="Proteomes" id="UP001235840">
    <property type="component" value="Unassembled WGS sequence"/>
</dbReference>
<comment type="subcellular location">
    <subcellularLocation>
        <location evidence="1">Cell membrane</location>
        <topology evidence="1">Multi-pass membrane protein</topology>
    </subcellularLocation>
</comment>
<gene>
    <name evidence="10" type="ORF">J2S11_000677</name>
</gene>
<reference evidence="10 11" key="1">
    <citation type="submission" date="2023-07" db="EMBL/GenBank/DDBJ databases">
        <title>Genomic Encyclopedia of Type Strains, Phase IV (KMG-IV): sequencing the most valuable type-strain genomes for metagenomic binning, comparative biology and taxonomic classification.</title>
        <authorList>
            <person name="Goeker M."/>
        </authorList>
    </citation>
    <scope>NUCLEOTIDE SEQUENCE [LARGE SCALE GENOMIC DNA]</scope>
    <source>
        <strain evidence="10 11">DSM 12751</strain>
    </source>
</reference>
<feature type="domain" description="MacB-like periplasmic core" evidence="9">
    <location>
        <begin position="14"/>
        <end position="191"/>
    </location>
</feature>
<evidence type="ECO:0000256" key="7">
    <source>
        <dbReference type="SAM" id="Phobius"/>
    </source>
</evidence>
<evidence type="ECO:0000313" key="10">
    <source>
        <dbReference type="EMBL" id="MDQ0164777.1"/>
    </source>
</evidence>
<keyword evidence="2" id="KW-1003">Cell membrane</keyword>
<dbReference type="InterPro" id="IPR050250">
    <property type="entry name" value="Macrolide_Exporter_MacB"/>
</dbReference>
<dbReference type="RefSeq" id="WP_343834617.1">
    <property type="nucleotide sequence ID" value="NZ_BAAADK010000018.1"/>
</dbReference>
<comment type="similarity">
    <text evidence="6">Belongs to the ABC-4 integral membrane protein family.</text>
</comment>
<keyword evidence="4 7" id="KW-1133">Transmembrane helix</keyword>
<evidence type="ECO:0000313" key="11">
    <source>
        <dbReference type="Proteomes" id="UP001235840"/>
    </source>
</evidence>